<reference evidence="2 3" key="1">
    <citation type="submission" date="2019-07" db="EMBL/GenBank/DDBJ databases">
        <title>Complete Genome Sequence of Leptotrichia hofstadii Strain JCM16775.</title>
        <authorList>
            <person name="Watanabe S."/>
            <person name="Cui L."/>
        </authorList>
    </citation>
    <scope>NUCLEOTIDE SEQUENCE [LARGE SCALE GENOMIC DNA]</scope>
    <source>
        <strain evidence="2 3">JCM16775</strain>
    </source>
</reference>
<dbReference type="Pfam" id="PF05076">
    <property type="entry name" value="SUFU"/>
    <property type="match status" value="1"/>
</dbReference>
<dbReference type="GO" id="GO:0005737">
    <property type="term" value="C:cytoplasm"/>
    <property type="evidence" value="ECO:0007669"/>
    <property type="project" value="TreeGrafter"/>
</dbReference>
<dbReference type="PANTHER" id="PTHR10928">
    <property type="entry name" value="SUPPRESSOR OF FUSED"/>
    <property type="match status" value="1"/>
</dbReference>
<proteinExistence type="predicted"/>
<keyword evidence="3" id="KW-1185">Reference proteome</keyword>
<dbReference type="InterPro" id="IPR007768">
    <property type="entry name" value="Suppressor_of_fused"/>
</dbReference>
<evidence type="ECO:0000313" key="2">
    <source>
        <dbReference type="EMBL" id="BBM39353.1"/>
    </source>
</evidence>
<organism evidence="2 3">
    <name type="scientific">Leptotrichia hofstadii</name>
    <dbReference type="NCBI Taxonomy" id="157688"/>
    <lineage>
        <taxon>Bacteria</taxon>
        <taxon>Fusobacteriati</taxon>
        <taxon>Fusobacteriota</taxon>
        <taxon>Fusobacteriia</taxon>
        <taxon>Fusobacteriales</taxon>
        <taxon>Leptotrichiaceae</taxon>
        <taxon>Leptotrichia</taxon>
    </lineage>
</organism>
<dbReference type="Proteomes" id="UP000321892">
    <property type="component" value="Chromosome"/>
</dbReference>
<name>A0A510JNP8_9FUSO</name>
<dbReference type="PANTHER" id="PTHR10928:SF2">
    <property type="entry name" value="SUPPRESSOR OF FUSED HOMOLOG"/>
    <property type="match status" value="1"/>
</dbReference>
<dbReference type="RefSeq" id="WP_026746849.1">
    <property type="nucleotide sequence ID" value="NZ_AP019823.1"/>
</dbReference>
<accession>A0A510JNP8</accession>
<evidence type="ECO:0000259" key="1">
    <source>
        <dbReference type="Pfam" id="PF05076"/>
    </source>
</evidence>
<dbReference type="InterPro" id="IPR020941">
    <property type="entry name" value="SUFU-like_domain"/>
</dbReference>
<gene>
    <name evidence="2" type="ORF">JCM16775_2064</name>
</gene>
<dbReference type="SUPFAM" id="SSF103359">
    <property type="entry name" value="Suppressor of Fused, N-terminal domain"/>
    <property type="match status" value="1"/>
</dbReference>
<feature type="domain" description="Suppressor of fused-like" evidence="1">
    <location>
        <begin position="60"/>
        <end position="223"/>
    </location>
</feature>
<dbReference type="OrthoDB" id="9023549at2"/>
<dbReference type="AlphaFoldDB" id="A0A510JNP8"/>
<dbReference type="EMBL" id="AP019823">
    <property type="protein sequence ID" value="BBM39353.1"/>
    <property type="molecule type" value="Genomic_DNA"/>
</dbReference>
<dbReference type="InterPro" id="IPR037181">
    <property type="entry name" value="SUFU_N"/>
</dbReference>
<protein>
    <submittedName>
        <fullName evidence="2">BtrU protein</fullName>
    </submittedName>
</protein>
<sequence>MGLFDKLFKKENEKENDAETVSEEINTDGWDAITETFNRLYPDQKNPLHYAAMIKWRFGGNDPLDGISIYDGGDYWHFVTYGLSELHEKVSENTEYSGYGMEFTLKLKKDNYADEEAELKGICGILQTIARATFSSGEIFRPYEYLYTGQTEGMDVNKKSNITGFITIPDEKAGIIDTVNGKVEFIQFIGVTDNELKAIQNKETTVKELYEKLNSDVTNYNRKSVF</sequence>
<dbReference type="KEGG" id="lhf:JCM16775_2064"/>
<evidence type="ECO:0000313" key="3">
    <source>
        <dbReference type="Proteomes" id="UP000321892"/>
    </source>
</evidence>